<gene>
    <name evidence="1" type="ORF">ASIM_LOCUS20654</name>
</gene>
<reference evidence="1 2" key="2">
    <citation type="submission" date="2018-11" db="EMBL/GenBank/DDBJ databases">
        <authorList>
            <consortium name="Pathogen Informatics"/>
        </authorList>
    </citation>
    <scope>NUCLEOTIDE SEQUENCE [LARGE SCALE GENOMIC DNA]</scope>
</reference>
<dbReference type="EMBL" id="UYRR01040244">
    <property type="protein sequence ID" value="VDK78614.1"/>
    <property type="molecule type" value="Genomic_DNA"/>
</dbReference>
<sequence length="122" mass="14125">MQKASDSVIDVVLNKVSHNFTADDFQYLLPGWYDAELKNRLENAVLVDENDIVRLVKETSERPKSAMKIYWKTPKEFQRLSALFGGVFYSQGDLCSTCYNGVMHLHWRSVPLFIIHLNQRTS</sequence>
<keyword evidence="2" id="KW-1185">Reference proteome</keyword>
<name>A0A0M3KJV6_ANISI</name>
<reference evidence="3" key="1">
    <citation type="submission" date="2017-02" db="UniProtKB">
        <authorList>
            <consortium name="WormBaseParasite"/>
        </authorList>
    </citation>
    <scope>IDENTIFICATION</scope>
</reference>
<dbReference type="Proteomes" id="UP000267096">
    <property type="component" value="Unassembled WGS sequence"/>
</dbReference>
<proteinExistence type="predicted"/>
<dbReference type="AlphaFoldDB" id="A0A0M3KJV6"/>
<evidence type="ECO:0000313" key="3">
    <source>
        <dbReference type="WBParaSite" id="ASIM_0002128201-mRNA-1"/>
    </source>
</evidence>
<evidence type="ECO:0000313" key="1">
    <source>
        <dbReference type="EMBL" id="VDK78614.1"/>
    </source>
</evidence>
<protein>
    <submittedName>
        <fullName evidence="3">DUF4065 domain-containing protein</fullName>
    </submittedName>
</protein>
<evidence type="ECO:0000313" key="2">
    <source>
        <dbReference type="Proteomes" id="UP000267096"/>
    </source>
</evidence>
<organism evidence="3">
    <name type="scientific">Anisakis simplex</name>
    <name type="common">Herring worm</name>
    <dbReference type="NCBI Taxonomy" id="6269"/>
    <lineage>
        <taxon>Eukaryota</taxon>
        <taxon>Metazoa</taxon>
        <taxon>Ecdysozoa</taxon>
        <taxon>Nematoda</taxon>
        <taxon>Chromadorea</taxon>
        <taxon>Rhabditida</taxon>
        <taxon>Spirurina</taxon>
        <taxon>Ascaridomorpha</taxon>
        <taxon>Ascaridoidea</taxon>
        <taxon>Anisakidae</taxon>
        <taxon>Anisakis</taxon>
        <taxon>Anisakis simplex complex</taxon>
    </lineage>
</organism>
<dbReference type="WBParaSite" id="ASIM_0002128201-mRNA-1">
    <property type="protein sequence ID" value="ASIM_0002128201-mRNA-1"/>
    <property type="gene ID" value="ASIM_0002128201"/>
</dbReference>
<accession>A0A0M3KJV6</accession>